<accession>A0A855ERX6</accession>
<comment type="caution">
    <text evidence="1">The sequence shown here is derived from an EMBL/GenBank/DDBJ whole genome shotgun (WGS) entry which is preliminary data.</text>
</comment>
<gene>
    <name evidence="1" type="ORF">CRX53_11505</name>
</gene>
<protein>
    <submittedName>
        <fullName evidence="1">Uncharacterized protein</fullName>
    </submittedName>
</protein>
<organism evidence="1 2">
    <name type="scientific">Leclercia adecarboxylata</name>
    <dbReference type="NCBI Taxonomy" id="83655"/>
    <lineage>
        <taxon>Bacteria</taxon>
        <taxon>Pseudomonadati</taxon>
        <taxon>Pseudomonadota</taxon>
        <taxon>Gammaproteobacteria</taxon>
        <taxon>Enterobacterales</taxon>
        <taxon>Enterobacteriaceae</taxon>
        <taxon>Leclercia</taxon>
    </lineage>
</organism>
<dbReference type="EMBL" id="PDLK01000002">
    <property type="protein sequence ID" value="PHH04561.1"/>
    <property type="molecule type" value="Genomic_DNA"/>
</dbReference>
<reference evidence="2" key="1">
    <citation type="submission" date="2017-09" db="EMBL/GenBank/DDBJ databases">
        <title>FDA dAtabase for Regulatory Grade micrObial Sequences (FDA-ARGOS): Supporting development and validation of Infectious Disease Dx tests.</title>
        <authorList>
            <person name="Minogue T."/>
            <person name="Wolcott M."/>
            <person name="Wasieloski L."/>
            <person name="Aguilar W."/>
            <person name="Moore D."/>
            <person name="Tallon L."/>
            <person name="Sadzewicz L."/>
            <person name="Ott S."/>
            <person name="Zhao X."/>
            <person name="Nagaraj S."/>
            <person name="Vavikolanu K."/>
            <person name="Aluvathingal J."/>
            <person name="Nadendla S."/>
            <person name="Sichtig H."/>
        </authorList>
    </citation>
    <scope>NUCLEOTIDE SEQUENCE [LARGE SCALE GENOMIC DNA]</scope>
    <source>
        <strain evidence="2">FDAARGOS_404</strain>
    </source>
</reference>
<dbReference type="AlphaFoldDB" id="A0A855ERX6"/>
<sequence length="75" mass="8796">MVFTGANTFCKFVNQFSFTGDTVTRWATLPRIKSGKKLRYSMGCRRFTRRLRRCAEDEALFVQKINNCLLFSTFI</sequence>
<evidence type="ECO:0000313" key="2">
    <source>
        <dbReference type="Proteomes" id="UP000222768"/>
    </source>
</evidence>
<dbReference type="Proteomes" id="UP000222768">
    <property type="component" value="Unassembled WGS sequence"/>
</dbReference>
<name>A0A855ERX6_9ENTR</name>
<evidence type="ECO:0000313" key="1">
    <source>
        <dbReference type="EMBL" id="PHH04561.1"/>
    </source>
</evidence>
<proteinExistence type="predicted"/>